<dbReference type="AlphaFoldDB" id="A0AAP0BPD5"/>
<comment type="caution">
    <text evidence="1">The sequence shown here is derived from an EMBL/GenBank/DDBJ whole genome shotgun (WGS) entry which is preliminary data.</text>
</comment>
<evidence type="ECO:0000313" key="1">
    <source>
        <dbReference type="EMBL" id="KAK8946618.1"/>
    </source>
</evidence>
<name>A0AAP0BPD5_9ASPA</name>
<proteinExistence type="predicted"/>
<dbReference type="EMBL" id="JBBWWQ010000005">
    <property type="protein sequence ID" value="KAK8946618.1"/>
    <property type="molecule type" value="Genomic_DNA"/>
</dbReference>
<dbReference type="Proteomes" id="UP001418222">
    <property type="component" value="Unassembled WGS sequence"/>
</dbReference>
<sequence length="126" mass="13383">MDEDDVEGWWPAVVGLFVAGSASMRVPAVVAGKGSELPLQRAPEIYAWAGSEHVVGHGFEPVTSRTHDNTSTSASSEFVMILRGTDAFLISSHISSGSMGLLATLNFLEVHSKILGCRLAEMKGIP</sequence>
<keyword evidence="2" id="KW-1185">Reference proteome</keyword>
<accession>A0AAP0BPD5</accession>
<evidence type="ECO:0000313" key="2">
    <source>
        <dbReference type="Proteomes" id="UP001418222"/>
    </source>
</evidence>
<gene>
    <name evidence="1" type="ORF">KSP39_PZI006887</name>
</gene>
<reference evidence="1 2" key="1">
    <citation type="journal article" date="2022" name="Nat. Plants">
        <title>Genomes of leafy and leafless Platanthera orchids illuminate the evolution of mycoheterotrophy.</title>
        <authorList>
            <person name="Li M.H."/>
            <person name="Liu K.W."/>
            <person name="Li Z."/>
            <person name="Lu H.C."/>
            <person name="Ye Q.L."/>
            <person name="Zhang D."/>
            <person name="Wang J.Y."/>
            <person name="Li Y.F."/>
            <person name="Zhong Z.M."/>
            <person name="Liu X."/>
            <person name="Yu X."/>
            <person name="Liu D.K."/>
            <person name="Tu X.D."/>
            <person name="Liu B."/>
            <person name="Hao Y."/>
            <person name="Liao X.Y."/>
            <person name="Jiang Y.T."/>
            <person name="Sun W.H."/>
            <person name="Chen J."/>
            <person name="Chen Y.Q."/>
            <person name="Ai Y."/>
            <person name="Zhai J.W."/>
            <person name="Wu S.S."/>
            <person name="Zhou Z."/>
            <person name="Hsiao Y.Y."/>
            <person name="Wu W.L."/>
            <person name="Chen Y.Y."/>
            <person name="Lin Y.F."/>
            <person name="Hsu J.L."/>
            <person name="Li C.Y."/>
            <person name="Wang Z.W."/>
            <person name="Zhao X."/>
            <person name="Zhong W.Y."/>
            <person name="Ma X.K."/>
            <person name="Ma L."/>
            <person name="Huang J."/>
            <person name="Chen G.Z."/>
            <person name="Huang M.Z."/>
            <person name="Huang L."/>
            <person name="Peng D.H."/>
            <person name="Luo Y.B."/>
            <person name="Zou S.Q."/>
            <person name="Chen S.P."/>
            <person name="Lan S."/>
            <person name="Tsai W.C."/>
            <person name="Van de Peer Y."/>
            <person name="Liu Z.J."/>
        </authorList>
    </citation>
    <scope>NUCLEOTIDE SEQUENCE [LARGE SCALE GENOMIC DNA]</scope>
    <source>
        <strain evidence="1">Lor287</strain>
    </source>
</reference>
<organism evidence="1 2">
    <name type="scientific">Platanthera zijinensis</name>
    <dbReference type="NCBI Taxonomy" id="2320716"/>
    <lineage>
        <taxon>Eukaryota</taxon>
        <taxon>Viridiplantae</taxon>
        <taxon>Streptophyta</taxon>
        <taxon>Embryophyta</taxon>
        <taxon>Tracheophyta</taxon>
        <taxon>Spermatophyta</taxon>
        <taxon>Magnoliopsida</taxon>
        <taxon>Liliopsida</taxon>
        <taxon>Asparagales</taxon>
        <taxon>Orchidaceae</taxon>
        <taxon>Orchidoideae</taxon>
        <taxon>Orchideae</taxon>
        <taxon>Orchidinae</taxon>
        <taxon>Platanthera</taxon>
    </lineage>
</organism>
<protein>
    <submittedName>
        <fullName evidence="1">Uncharacterized protein</fullName>
    </submittedName>
</protein>